<keyword evidence="3" id="KW-1185">Reference proteome</keyword>
<evidence type="ECO:0000313" key="2">
    <source>
        <dbReference type="EMBL" id="MFD2058242.1"/>
    </source>
</evidence>
<dbReference type="RefSeq" id="WP_379026733.1">
    <property type="nucleotide sequence ID" value="NZ_JBHUGY010000071.1"/>
</dbReference>
<gene>
    <name evidence="2" type="ORF">ACFSQT_35715</name>
</gene>
<protein>
    <submittedName>
        <fullName evidence="2">Uncharacterized protein</fullName>
    </submittedName>
</protein>
<evidence type="ECO:0000313" key="3">
    <source>
        <dbReference type="Proteomes" id="UP001597349"/>
    </source>
</evidence>
<sequence length="47" mass="5659">MDRKKVRKEPGEQVGKDDDVCSRRRKRIKTKIEKAAEREDIEMKEEN</sequence>
<organism evidence="2 3">
    <name type="scientific">Mesorhizobium calcicola</name>
    <dbReference type="NCBI Taxonomy" id="1300310"/>
    <lineage>
        <taxon>Bacteria</taxon>
        <taxon>Pseudomonadati</taxon>
        <taxon>Pseudomonadota</taxon>
        <taxon>Alphaproteobacteria</taxon>
        <taxon>Hyphomicrobiales</taxon>
        <taxon>Phyllobacteriaceae</taxon>
        <taxon>Mesorhizobium</taxon>
    </lineage>
</organism>
<accession>A0ABW4WRL9</accession>
<name>A0ABW4WRL9_9HYPH</name>
<evidence type="ECO:0000256" key="1">
    <source>
        <dbReference type="SAM" id="MobiDB-lite"/>
    </source>
</evidence>
<dbReference type="EMBL" id="JBHUGY010000071">
    <property type="protein sequence ID" value="MFD2058242.1"/>
    <property type="molecule type" value="Genomic_DNA"/>
</dbReference>
<feature type="region of interest" description="Disordered" evidence="1">
    <location>
        <begin position="1"/>
        <end position="21"/>
    </location>
</feature>
<reference evidence="3" key="1">
    <citation type="journal article" date="2019" name="Int. J. Syst. Evol. Microbiol.">
        <title>The Global Catalogue of Microorganisms (GCM) 10K type strain sequencing project: providing services to taxonomists for standard genome sequencing and annotation.</title>
        <authorList>
            <consortium name="The Broad Institute Genomics Platform"/>
            <consortium name="The Broad Institute Genome Sequencing Center for Infectious Disease"/>
            <person name="Wu L."/>
            <person name="Ma J."/>
        </authorList>
    </citation>
    <scope>NUCLEOTIDE SEQUENCE [LARGE SCALE GENOMIC DNA]</scope>
    <source>
        <strain evidence="3">CGMCC 1.16226</strain>
    </source>
</reference>
<proteinExistence type="predicted"/>
<comment type="caution">
    <text evidence="2">The sequence shown here is derived from an EMBL/GenBank/DDBJ whole genome shotgun (WGS) entry which is preliminary data.</text>
</comment>
<dbReference type="Proteomes" id="UP001597349">
    <property type="component" value="Unassembled WGS sequence"/>
</dbReference>